<organism evidence="2 3">
    <name type="scientific">Phytophthora fragariae</name>
    <dbReference type="NCBI Taxonomy" id="53985"/>
    <lineage>
        <taxon>Eukaryota</taxon>
        <taxon>Sar</taxon>
        <taxon>Stramenopiles</taxon>
        <taxon>Oomycota</taxon>
        <taxon>Peronosporomycetes</taxon>
        <taxon>Peronosporales</taxon>
        <taxon>Peronosporaceae</taxon>
        <taxon>Phytophthora</taxon>
    </lineage>
</organism>
<comment type="caution">
    <text evidence="2">The sequence shown here is derived from an EMBL/GenBank/DDBJ whole genome shotgun (WGS) entry which is preliminary data.</text>
</comment>
<dbReference type="Proteomes" id="UP000486351">
    <property type="component" value="Unassembled WGS sequence"/>
</dbReference>
<evidence type="ECO:0000256" key="1">
    <source>
        <dbReference type="SAM" id="SignalP"/>
    </source>
</evidence>
<dbReference type="AlphaFoldDB" id="A0A6G0SES3"/>
<gene>
    <name evidence="2" type="ORF">PF008_g3322</name>
</gene>
<protein>
    <submittedName>
        <fullName evidence="2">Uncharacterized protein</fullName>
    </submittedName>
</protein>
<proteinExistence type="predicted"/>
<feature type="signal peptide" evidence="1">
    <location>
        <begin position="1"/>
        <end position="17"/>
    </location>
</feature>
<evidence type="ECO:0000313" key="3">
    <source>
        <dbReference type="Proteomes" id="UP000486351"/>
    </source>
</evidence>
<accession>A0A6G0SES3</accession>
<evidence type="ECO:0000313" key="2">
    <source>
        <dbReference type="EMBL" id="KAE9357099.1"/>
    </source>
</evidence>
<sequence length="54" mass="5964">MMFIICLICYGSPFSYSSPPFAFGSHSLICLPTDQELVSLQIIREGGRKPPDIS</sequence>
<feature type="chain" id="PRO_5026212376" evidence="1">
    <location>
        <begin position="18"/>
        <end position="54"/>
    </location>
</feature>
<reference evidence="2 3" key="1">
    <citation type="submission" date="2018-09" db="EMBL/GenBank/DDBJ databases">
        <title>Genomic investigation of the strawberry pathogen Phytophthora fragariae indicates pathogenicity is determined by transcriptional variation in three key races.</title>
        <authorList>
            <person name="Adams T.M."/>
            <person name="Armitage A.D."/>
            <person name="Sobczyk M.K."/>
            <person name="Bates H.J."/>
            <person name="Dunwell J.M."/>
            <person name="Nellist C.F."/>
            <person name="Harrison R.J."/>
        </authorList>
    </citation>
    <scope>NUCLEOTIDE SEQUENCE [LARGE SCALE GENOMIC DNA]</scope>
    <source>
        <strain evidence="2 3">NOV-77</strain>
    </source>
</reference>
<dbReference type="EMBL" id="QXFY01000100">
    <property type="protein sequence ID" value="KAE9357099.1"/>
    <property type="molecule type" value="Genomic_DNA"/>
</dbReference>
<keyword evidence="1" id="KW-0732">Signal</keyword>
<name>A0A6G0SES3_9STRA</name>